<dbReference type="STRING" id="1109443.G4TW48"/>
<dbReference type="InterPro" id="IPR007612">
    <property type="entry name" value="LOR"/>
</dbReference>
<gene>
    <name evidence="2" type="ORF">PIIN_09531</name>
</gene>
<dbReference type="InParanoid" id="G4TW48"/>
<name>G4TW48_SERID</name>
<evidence type="ECO:0000313" key="3">
    <source>
        <dbReference type="Proteomes" id="UP000007148"/>
    </source>
</evidence>
<accession>G4TW48</accession>
<evidence type="ECO:0000256" key="1">
    <source>
        <dbReference type="ARBA" id="ARBA00005437"/>
    </source>
</evidence>
<proteinExistence type="inferred from homology"/>
<dbReference type="AlphaFoldDB" id="G4TW48"/>
<keyword evidence="3" id="KW-1185">Reference proteome</keyword>
<dbReference type="OrthoDB" id="97518at2759"/>
<comment type="caution">
    <text evidence="2">The sequence shown here is derived from an EMBL/GenBank/DDBJ whole genome shotgun (WGS) entry which is preliminary data.</text>
</comment>
<comment type="similarity">
    <text evidence="1">Belongs to the LOR family.</text>
</comment>
<dbReference type="eggNOG" id="ENOG502QUU9">
    <property type="taxonomic scope" value="Eukaryota"/>
</dbReference>
<dbReference type="EMBL" id="CAFZ01000468">
    <property type="protein sequence ID" value="CCA75541.1"/>
    <property type="molecule type" value="Genomic_DNA"/>
</dbReference>
<dbReference type="Pfam" id="PF04525">
    <property type="entry name" value="LOR"/>
    <property type="match status" value="1"/>
</dbReference>
<evidence type="ECO:0000313" key="2">
    <source>
        <dbReference type="EMBL" id="CCA75541.1"/>
    </source>
</evidence>
<dbReference type="Gene3D" id="2.40.160.200">
    <property type="entry name" value="LURP1-related"/>
    <property type="match status" value="1"/>
</dbReference>
<dbReference type="InterPro" id="IPR038595">
    <property type="entry name" value="LOR_sf"/>
</dbReference>
<dbReference type="InterPro" id="IPR025659">
    <property type="entry name" value="Tubby-like_C"/>
</dbReference>
<dbReference type="Proteomes" id="UP000007148">
    <property type="component" value="Unassembled WGS sequence"/>
</dbReference>
<sequence>MGNEVSSQKHPPPPLAPLPERTGVVAALCHPYEITLRLKEQVGWSGDSFNITDINGNPSFQVKGRAMSFKQKKVLQDMNGIPILNFRHEFSLFRKYSVYTGDKPTQLVATIKPVVFLGVTADISFTDISGQQRKFLLNGNFLSSRADIIDERTRMVVGRISRQKWSANDLLWGQQTYYLTVAPNVDLALMICICVALDEAKHEK</sequence>
<dbReference type="SUPFAM" id="SSF54518">
    <property type="entry name" value="Tubby C-terminal domain-like"/>
    <property type="match status" value="1"/>
</dbReference>
<dbReference type="PANTHER" id="PTHR31087">
    <property type="match status" value="1"/>
</dbReference>
<protein>
    <recommendedName>
        <fullName evidence="4">DUF567 domain protein</fullName>
    </recommendedName>
</protein>
<dbReference type="HOGENOM" id="CLU_063146_1_1_1"/>
<dbReference type="PANTHER" id="PTHR31087:SF161">
    <property type="entry name" value="TUBBY C 2 FAMILY PROTEIN"/>
    <property type="match status" value="1"/>
</dbReference>
<evidence type="ECO:0008006" key="4">
    <source>
        <dbReference type="Google" id="ProtNLM"/>
    </source>
</evidence>
<reference evidence="2 3" key="1">
    <citation type="journal article" date="2011" name="PLoS Pathog.">
        <title>Endophytic Life Strategies Decoded by Genome and Transcriptome Analyses of the Mutualistic Root Symbiont Piriformospora indica.</title>
        <authorList>
            <person name="Zuccaro A."/>
            <person name="Lahrmann U."/>
            <person name="Guldener U."/>
            <person name="Langen G."/>
            <person name="Pfiffi S."/>
            <person name="Biedenkopf D."/>
            <person name="Wong P."/>
            <person name="Samans B."/>
            <person name="Grimm C."/>
            <person name="Basiewicz M."/>
            <person name="Murat C."/>
            <person name="Martin F."/>
            <person name="Kogel K.H."/>
        </authorList>
    </citation>
    <scope>NUCLEOTIDE SEQUENCE [LARGE SCALE GENOMIC DNA]</scope>
    <source>
        <strain evidence="2 3">DSM 11827</strain>
    </source>
</reference>
<organism evidence="2 3">
    <name type="scientific">Serendipita indica (strain DSM 11827)</name>
    <name type="common">Root endophyte fungus</name>
    <name type="synonym">Piriformospora indica</name>
    <dbReference type="NCBI Taxonomy" id="1109443"/>
    <lineage>
        <taxon>Eukaryota</taxon>
        <taxon>Fungi</taxon>
        <taxon>Dikarya</taxon>
        <taxon>Basidiomycota</taxon>
        <taxon>Agaricomycotina</taxon>
        <taxon>Agaricomycetes</taxon>
        <taxon>Sebacinales</taxon>
        <taxon>Serendipitaceae</taxon>
        <taxon>Serendipita</taxon>
    </lineage>
</organism>
<dbReference type="OMA" id="VIGPEYC"/>